<proteinExistence type="predicted"/>
<reference evidence="2" key="1">
    <citation type="journal article" date="2019" name="Int. J. Syst. Evol. Microbiol.">
        <title>The Global Catalogue of Microorganisms (GCM) 10K type strain sequencing project: providing services to taxonomists for standard genome sequencing and annotation.</title>
        <authorList>
            <consortium name="The Broad Institute Genomics Platform"/>
            <consortium name="The Broad Institute Genome Sequencing Center for Infectious Disease"/>
            <person name="Wu L."/>
            <person name="Ma J."/>
        </authorList>
    </citation>
    <scope>NUCLEOTIDE SEQUENCE [LARGE SCALE GENOMIC DNA]</scope>
    <source>
        <strain evidence="2">JCM 17250</strain>
    </source>
</reference>
<dbReference type="NCBIfam" id="TIGR01847">
    <property type="entry name" value="bacteriocin_sig"/>
    <property type="match status" value="1"/>
</dbReference>
<keyword evidence="2" id="KW-1185">Reference proteome</keyword>
<gene>
    <name evidence="1" type="ORF">GCM10022410_25390</name>
</gene>
<name>A0ABP7W5S4_9BACI</name>
<protein>
    <recommendedName>
        <fullName evidence="3">Bacteriocin</fullName>
    </recommendedName>
</protein>
<sequence length="77" mass="7835">MKEFKIKGFEEISSKKMKNINGGLVFTTAGLLIGAKVGAKAVASYGAKKAVIGTGMKVAGTSGAALDIAGATYLINR</sequence>
<comment type="caution">
    <text evidence="1">The sequence shown here is derived from an EMBL/GenBank/DDBJ whole genome shotgun (WGS) entry which is preliminary data.</text>
</comment>
<dbReference type="Proteomes" id="UP001501734">
    <property type="component" value="Unassembled WGS sequence"/>
</dbReference>
<dbReference type="InterPro" id="IPR010133">
    <property type="entry name" value="Bacteriocin_signal_seq"/>
</dbReference>
<evidence type="ECO:0000313" key="2">
    <source>
        <dbReference type="Proteomes" id="UP001501734"/>
    </source>
</evidence>
<dbReference type="RefSeq" id="WP_344913991.1">
    <property type="nucleotide sequence ID" value="NZ_BAABDL010000151.1"/>
</dbReference>
<dbReference type="EMBL" id="BAABDL010000151">
    <property type="protein sequence ID" value="GAA4080454.1"/>
    <property type="molecule type" value="Genomic_DNA"/>
</dbReference>
<organism evidence="1 2">
    <name type="scientific">Amphibacillus indicireducens</name>
    <dbReference type="NCBI Taxonomy" id="1076330"/>
    <lineage>
        <taxon>Bacteria</taxon>
        <taxon>Bacillati</taxon>
        <taxon>Bacillota</taxon>
        <taxon>Bacilli</taxon>
        <taxon>Bacillales</taxon>
        <taxon>Bacillaceae</taxon>
        <taxon>Amphibacillus</taxon>
    </lineage>
</organism>
<accession>A0ABP7W5S4</accession>
<evidence type="ECO:0008006" key="3">
    <source>
        <dbReference type="Google" id="ProtNLM"/>
    </source>
</evidence>
<evidence type="ECO:0000313" key="1">
    <source>
        <dbReference type="EMBL" id="GAA4080454.1"/>
    </source>
</evidence>